<dbReference type="InterPro" id="IPR001563">
    <property type="entry name" value="Peptidase_S10"/>
</dbReference>
<evidence type="ECO:0000256" key="6">
    <source>
        <dbReference type="ARBA" id="ARBA00023180"/>
    </source>
</evidence>
<dbReference type="PRINTS" id="PR00724">
    <property type="entry name" value="CRBOXYPTASEC"/>
</dbReference>
<dbReference type="Pfam" id="PF00450">
    <property type="entry name" value="Peptidase_S10"/>
    <property type="match status" value="1"/>
</dbReference>
<evidence type="ECO:0000256" key="2">
    <source>
        <dbReference type="ARBA" id="ARBA00022645"/>
    </source>
</evidence>
<gene>
    <name evidence="8" type="ORF">MNOR_LOCUS15852</name>
</gene>
<keyword evidence="6" id="KW-0325">Glycoprotein</keyword>
<keyword evidence="3 7" id="KW-0645">Protease</keyword>
<dbReference type="PANTHER" id="PTHR11802">
    <property type="entry name" value="SERINE PROTEASE FAMILY S10 SERINE CARBOXYPEPTIDASE"/>
    <property type="match status" value="1"/>
</dbReference>
<dbReference type="GO" id="GO:0006508">
    <property type="term" value="P:proteolysis"/>
    <property type="evidence" value="ECO:0007669"/>
    <property type="project" value="UniProtKB-KW"/>
</dbReference>
<keyword evidence="9" id="KW-1185">Reference proteome</keyword>
<evidence type="ECO:0000256" key="5">
    <source>
        <dbReference type="ARBA" id="ARBA00022801"/>
    </source>
</evidence>
<dbReference type="InterPro" id="IPR029058">
    <property type="entry name" value="AB_hydrolase_fold"/>
</dbReference>
<comment type="caution">
    <text evidence="8">The sequence shown here is derived from an EMBL/GenBank/DDBJ whole genome shotgun (WGS) entry which is preliminary data.</text>
</comment>
<dbReference type="PANTHER" id="PTHR11802:SF3">
    <property type="entry name" value="RETINOID-INDUCIBLE SERINE CARBOXYPEPTIDASE"/>
    <property type="match status" value="1"/>
</dbReference>
<evidence type="ECO:0000256" key="3">
    <source>
        <dbReference type="ARBA" id="ARBA00022670"/>
    </source>
</evidence>
<evidence type="ECO:0000256" key="1">
    <source>
        <dbReference type="ARBA" id="ARBA00009431"/>
    </source>
</evidence>
<evidence type="ECO:0000256" key="7">
    <source>
        <dbReference type="RuleBase" id="RU361156"/>
    </source>
</evidence>
<protein>
    <recommendedName>
        <fullName evidence="7">Carboxypeptidase</fullName>
        <ecNumber evidence="7">3.4.16.-</ecNumber>
    </recommendedName>
</protein>
<name>A0AAV2QRB3_MEGNR</name>
<evidence type="ECO:0000313" key="9">
    <source>
        <dbReference type="Proteomes" id="UP001497623"/>
    </source>
</evidence>
<dbReference type="InterPro" id="IPR018202">
    <property type="entry name" value="Ser_caboxypep_ser_AS"/>
</dbReference>
<evidence type="ECO:0000256" key="4">
    <source>
        <dbReference type="ARBA" id="ARBA00022729"/>
    </source>
</evidence>
<dbReference type="PROSITE" id="PS00131">
    <property type="entry name" value="CARBOXYPEPT_SER_SER"/>
    <property type="match status" value="1"/>
</dbReference>
<accession>A0AAV2QRB3</accession>
<dbReference type="AlphaFoldDB" id="A0AAV2QRB3"/>
<keyword evidence="5 7" id="KW-0378">Hydrolase</keyword>
<sequence length="374" mass="41495">MKTKLISGIKMICYTRISLLAGLCIALFSAQGYYTNGIKQGKETWGYVSVRDGAHMFFWLYYTTADVDYKTRPLLIWLQGGPGASSTGIGNFLEIGPQDTLLNNRTNAWNEHVNVLFIDNPVGTGFSYVDDPKNLANNNTVIANDLVEFMKGFLLKVPEFENVPLFIFAESYGGKMAVRFAQTLNKAVISKKIKCQVAGVAMGDSWISPVDAVASWGPYLYHTSLVDSIGLSQISAKASQVEAAVKSGAMKNATKLWSETESVIEKVTNGVNFYNILTHDGLSSTTSNQINRIKRFSKPYLGSLYQRHVGILQAELDKLMNGPVRDKLKSTININLASQKQILSERMMHDFLNPTFMIALKELDTLYLNNPNAK</sequence>
<proteinExistence type="inferred from homology"/>
<feature type="non-terminal residue" evidence="8">
    <location>
        <position position="374"/>
    </location>
</feature>
<evidence type="ECO:0000313" key="8">
    <source>
        <dbReference type="EMBL" id="CAL4096897.1"/>
    </source>
</evidence>
<dbReference type="EMBL" id="CAXKWB010010126">
    <property type="protein sequence ID" value="CAL4096897.1"/>
    <property type="molecule type" value="Genomic_DNA"/>
</dbReference>
<dbReference type="SUPFAM" id="SSF53474">
    <property type="entry name" value="alpha/beta-Hydrolases"/>
    <property type="match status" value="1"/>
</dbReference>
<dbReference type="Proteomes" id="UP001497623">
    <property type="component" value="Unassembled WGS sequence"/>
</dbReference>
<comment type="similarity">
    <text evidence="1 7">Belongs to the peptidase S10 family.</text>
</comment>
<organism evidence="8 9">
    <name type="scientific">Meganyctiphanes norvegica</name>
    <name type="common">Northern krill</name>
    <name type="synonym">Thysanopoda norvegica</name>
    <dbReference type="NCBI Taxonomy" id="48144"/>
    <lineage>
        <taxon>Eukaryota</taxon>
        <taxon>Metazoa</taxon>
        <taxon>Ecdysozoa</taxon>
        <taxon>Arthropoda</taxon>
        <taxon>Crustacea</taxon>
        <taxon>Multicrustacea</taxon>
        <taxon>Malacostraca</taxon>
        <taxon>Eumalacostraca</taxon>
        <taxon>Eucarida</taxon>
        <taxon>Euphausiacea</taxon>
        <taxon>Euphausiidae</taxon>
        <taxon>Meganyctiphanes</taxon>
    </lineage>
</organism>
<dbReference type="EC" id="3.4.16.-" evidence="7"/>
<keyword evidence="4" id="KW-0732">Signal</keyword>
<reference evidence="8 9" key="1">
    <citation type="submission" date="2024-05" db="EMBL/GenBank/DDBJ databases">
        <authorList>
            <person name="Wallberg A."/>
        </authorList>
    </citation>
    <scope>NUCLEOTIDE SEQUENCE [LARGE SCALE GENOMIC DNA]</scope>
</reference>
<dbReference type="GO" id="GO:0004185">
    <property type="term" value="F:serine-type carboxypeptidase activity"/>
    <property type="evidence" value="ECO:0007669"/>
    <property type="project" value="UniProtKB-UniRule"/>
</dbReference>
<keyword evidence="2 7" id="KW-0121">Carboxypeptidase</keyword>
<dbReference type="Gene3D" id="3.40.50.1820">
    <property type="entry name" value="alpha/beta hydrolase"/>
    <property type="match status" value="1"/>
</dbReference>